<gene>
    <name evidence="2" type="ORF">KDI_33350</name>
</gene>
<dbReference type="EMBL" id="BIXY01000051">
    <property type="protein sequence ID" value="GCF09771.1"/>
    <property type="molecule type" value="Genomic_DNA"/>
</dbReference>
<dbReference type="AlphaFoldDB" id="A0A5A5TDZ7"/>
<dbReference type="Proteomes" id="UP000322530">
    <property type="component" value="Unassembled WGS sequence"/>
</dbReference>
<evidence type="ECO:0000313" key="3">
    <source>
        <dbReference type="Proteomes" id="UP000322530"/>
    </source>
</evidence>
<feature type="compositionally biased region" description="Polar residues" evidence="1">
    <location>
        <begin position="112"/>
        <end position="136"/>
    </location>
</feature>
<accession>A0A5A5TDZ7</accession>
<name>A0A5A5TDZ7_9CHLR</name>
<sequence length="289" mass="32683">MKKQSFKFFILRAFVHQLQDLEDFVRSQIDENEYITHEHPESSGLAAISDTNDAHLRTPLPPVAATAPEGAAVSQNADIASTSWLTTTQPPAHWLKRVLQGAPELVEPGDTPRQQVVSNSRPSSAQPVATQPSGNTYKAPAQLSKSHNQRDRANGVESFKPVNKQTGSPIDNQWIHTDRPMDIHLQPGKPIEASHRPENVEHQGSENQREASHQFSAKKREHGYEFGLSSTQRFPSALPRKSLGTYPEMHWPSLPDEEIAEQQDWEMMQRTWERQQRLNEEQRGIAWNA</sequence>
<keyword evidence="3" id="KW-1185">Reference proteome</keyword>
<reference evidence="2 3" key="1">
    <citation type="submission" date="2019-01" db="EMBL/GenBank/DDBJ databases">
        <title>Draft genome sequence of Dictyobacter sp. Uno17.</title>
        <authorList>
            <person name="Wang C.M."/>
            <person name="Zheng Y."/>
            <person name="Sakai Y."/>
            <person name="Abe K."/>
            <person name="Yokota A."/>
            <person name="Yabe S."/>
        </authorList>
    </citation>
    <scope>NUCLEOTIDE SEQUENCE [LARGE SCALE GENOMIC DNA]</scope>
    <source>
        <strain evidence="2 3">Uno17</strain>
    </source>
</reference>
<feature type="region of interest" description="Disordered" evidence="1">
    <location>
        <begin position="186"/>
        <end position="216"/>
    </location>
</feature>
<feature type="compositionally biased region" description="Basic and acidic residues" evidence="1">
    <location>
        <begin position="192"/>
        <end position="212"/>
    </location>
</feature>
<proteinExistence type="predicted"/>
<protein>
    <submittedName>
        <fullName evidence="2">Uncharacterized protein</fullName>
    </submittedName>
</protein>
<comment type="caution">
    <text evidence="2">The sequence shown here is derived from an EMBL/GenBank/DDBJ whole genome shotgun (WGS) entry which is preliminary data.</text>
</comment>
<evidence type="ECO:0000256" key="1">
    <source>
        <dbReference type="SAM" id="MobiDB-lite"/>
    </source>
</evidence>
<organism evidence="2 3">
    <name type="scientific">Dictyobacter arantiisoli</name>
    <dbReference type="NCBI Taxonomy" id="2014874"/>
    <lineage>
        <taxon>Bacteria</taxon>
        <taxon>Bacillati</taxon>
        <taxon>Chloroflexota</taxon>
        <taxon>Ktedonobacteria</taxon>
        <taxon>Ktedonobacterales</taxon>
        <taxon>Dictyobacteraceae</taxon>
        <taxon>Dictyobacter</taxon>
    </lineage>
</organism>
<evidence type="ECO:0000313" key="2">
    <source>
        <dbReference type="EMBL" id="GCF09771.1"/>
    </source>
</evidence>
<feature type="region of interest" description="Disordered" evidence="1">
    <location>
        <begin position="105"/>
        <end position="174"/>
    </location>
</feature>
<feature type="compositionally biased region" description="Polar residues" evidence="1">
    <location>
        <begin position="163"/>
        <end position="174"/>
    </location>
</feature>